<dbReference type="Proteomes" id="UP000054337">
    <property type="component" value="Unassembled WGS sequence"/>
</dbReference>
<evidence type="ECO:0000313" key="1">
    <source>
        <dbReference type="EMBL" id="EUN21932.1"/>
    </source>
</evidence>
<reference evidence="1 2" key="1">
    <citation type="journal article" date="2013" name="PLoS Genet.">
        <title>Comparative genome structure, secondary metabolite, and effector coding capacity across Cochliobolus pathogens.</title>
        <authorList>
            <person name="Condon B.J."/>
            <person name="Leng Y."/>
            <person name="Wu D."/>
            <person name="Bushley K.E."/>
            <person name="Ohm R.A."/>
            <person name="Otillar R."/>
            <person name="Martin J."/>
            <person name="Schackwitz W."/>
            <person name="Grimwood J."/>
            <person name="MohdZainudin N."/>
            <person name="Xue C."/>
            <person name="Wang R."/>
            <person name="Manning V.A."/>
            <person name="Dhillon B."/>
            <person name="Tu Z.J."/>
            <person name="Steffenson B.J."/>
            <person name="Salamov A."/>
            <person name="Sun H."/>
            <person name="Lowry S."/>
            <person name="LaButti K."/>
            <person name="Han J."/>
            <person name="Copeland A."/>
            <person name="Lindquist E."/>
            <person name="Barry K."/>
            <person name="Schmutz J."/>
            <person name="Baker S.E."/>
            <person name="Ciuffetti L.M."/>
            <person name="Grigoriev I.V."/>
            <person name="Zhong S."/>
            <person name="Turgeon B.G."/>
        </authorList>
    </citation>
    <scope>NUCLEOTIDE SEQUENCE [LARGE SCALE GENOMIC DNA]</scope>
    <source>
        <strain evidence="1 2">FI3</strain>
    </source>
</reference>
<dbReference type="Pfam" id="PF20174">
    <property type="entry name" value="DUF6540"/>
    <property type="match status" value="1"/>
</dbReference>
<accession>W7ECM5</accession>
<dbReference type="OrthoDB" id="5271495at2759"/>
<sequence length="148" mass="16508">MSYYTLSIGIYGDGEDPNHRSHWGFLIFRQGNEVGNLLHVQLMSSEGLIYQFETRSGHPLESQTCEGRVLLDYIEPTKYNQVVDIISKEPAPRNNKDRCQDWTLDCVIALEAEELLPAGTSGWIQGVVGKPSKDVAAAVGGRWTAARR</sequence>
<dbReference type="AlphaFoldDB" id="W7ECM5"/>
<dbReference type="RefSeq" id="XP_014551510.1">
    <property type="nucleotide sequence ID" value="XM_014696024.1"/>
</dbReference>
<gene>
    <name evidence="1" type="ORF">COCVIDRAFT_112748</name>
</gene>
<organism evidence="1 2">
    <name type="scientific">Bipolaris victoriae (strain FI3)</name>
    <name type="common">Victoria blight of oats agent</name>
    <name type="synonym">Cochliobolus victoriae</name>
    <dbReference type="NCBI Taxonomy" id="930091"/>
    <lineage>
        <taxon>Eukaryota</taxon>
        <taxon>Fungi</taxon>
        <taxon>Dikarya</taxon>
        <taxon>Ascomycota</taxon>
        <taxon>Pezizomycotina</taxon>
        <taxon>Dothideomycetes</taxon>
        <taxon>Pleosporomycetidae</taxon>
        <taxon>Pleosporales</taxon>
        <taxon>Pleosporineae</taxon>
        <taxon>Pleosporaceae</taxon>
        <taxon>Bipolaris</taxon>
    </lineage>
</organism>
<evidence type="ECO:0000313" key="2">
    <source>
        <dbReference type="Proteomes" id="UP000054337"/>
    </source>
</evidence>
<dbReference type="EMBL" id="KI968828">
    <property type="protein sequence ID" value="EUN21932.1"/>
    <property type="molecule type" value="Genomic_DNA"/>
</dbReference>
<protein>
    <submittedName>
        <fullName evidence="1">Uncharacterized protein</fullName>
    </submittedName>
</protein>
<dbReference type="GeneID" id="26250231"/>
<proteinExistence type="predicted"/>
<dbReference type="HOGENOM" id="CLU_1815476_0_0_1"/>
<dbReference type="InterPro" id="IPR046670">
    <property type="entry name" value="DUF6540"/>
</dbReference>
<keyword evidence="2" id="KW-1185">Reference proteome</keyword>
<name>W7ECM5_BIPV3</name>